<dbReference type="PANTHER" id="PTHR33119">
    <property type="entry name" value="IFI3P"/>
    <property type="match status" value="1"/>
</dbReference>
<dbReference type="Proteomes" id="UP001209570">
    <property type="component" value="Unassembled WGS sequence"/>
</dbReference>
<dbReference type="InterPro" id="IPR025340">
    <property type="entry name" value="DUF4246"/>
</dbReference>
<comment type="caution">
    <text evidence="2">The sequence shown here is derived from an EMBL/GenBank/DDBJ whole genome shotgun (WGS) entry which is preliminary data.</text>
</comment>
<dbReference type="EMBL" id="JAKCXM010000920">
    <property type="protein sequence ID" value="KAJ0391636.1"/>
    <property type="molecule type" value="Genomic_DNA"/>
</dbReference>
<dbReference type="InterPro" id="IPR049192">
    <property type="entry name" value="DUF4246_C"/>
</dbReference>
<accession>A0AAD5L8A7</accession>
<name>A0AAD5L8A7_PYTIN</name>
<feature type="domain" description="DUF4246" evidence="1">
    <location>
        <begin position="211"/>
        <end position="326"/>
    </location>
</feature>
<gene>
    <name evidence="2" type="ORF">P43SY_006850</name>
</gene>
<evidence type="ECO:0000313" key="2">
    <source>
        <dbReference type="EMBL" id="KAJ0391636.1"/>
    </source>
</evidence>
<evidence type="ECO:0000313" key="3">
    <source>
        <dbReference type="Proteomes" id="UP001209570"/>
    </source>
</evidence>
<sequence length="590" mass="66239">MAESLRGRILEREDGYSPRLLLELRLRRGIGSVLCKPQWGRKWRENGGEARAKWLGEIADAVAADALDVLSRCWWVPGLQTAVESKYADFPSHGPDDAKRQYLLKACATIDFNLIWHPEWYDLQRDDIDIDSESADAFVARNAEMESSSMLLWHCGLGRVIEALWVHAERVLDELRSVENCVSNSLENVIAEYKLDGPHEIMNVISPGPVDESWMSDVLIPMDLKLDFVKKIAELENEADARNDWQPHSDNQVLNMVDPSLYCCVLGQTKRISTTQDLYSDDSVVDRMNRAMRGAGELLANDYAGSSKYQWIPSYYGADADSRVKIFEHVATSKTAEPFTDAQQPICRSVIVKIAEIGLTPEKPSYPGGPWRVEGSDAEQIVATGIYYFGCENIAESVVTEPPCQQDDTLGISPQYGLLDESQRVQALGAMTVVEDRCVVFLNTLQLKVEPFELADPTKPGVRKMLVFFLVDPTKPIPSTLVIPPQQEKWLQEMLEPALKRLRQIPHEVMEGTLKPMLTDGIVHAVIPAERCQHDDASFRESNVEHIVIEKVAAMERVAFRELARNTMQEPVDDPKTTQGVVTHTFASSS</sequence>
<feature type="domain" description="DUF4246" evidence="1">
    <location>
        <begin position="350"/>
        <end position="493"/>
    </location>
</feature>
<dbReference type="Pfam" id="PF14033">
    <property type="entry name" value="DUF4246"/>
    <property type="match status" value="2"/>
</dbReference>
<dbReference type="AlphaFoldDB" id="A0AAD5L8A7"/>
<organism evidence="2 3">
    <name type="scientific">Pythium insidiosum</name>
    <name type="common">Pythiosis disease agent</name>
    <dbReference type="NCBI Taxonomy" id="114742"/>
    <lineage>
        <taxon>Eukaryota</taxon>
        <taxon>Sar</taxon>
        <taxon>Stramenopiles</taxon>
        <taxon>Oomycota</taxon>
        <taxon>Peronosporomycetes</taxon>
        <taxon>Pythiales</taxon>
        <taxon>Pythiaceae</taxon>
        <taxon>Pythium</taxon>
    </lineage>
</organism>
<reference evidence="2" key="1">
    <citation type="submission" date="2021-12" db="EMBL/GenBank/DDBJ databases">
        <title>Prjna785345.</title>
        <authorList>
            <person name="Rujirawat T."/>
            <person name="Krajaejun T."/>
        </authorList>
    </citation>
    <scope>NUCLEOTIDE SEQUENCE</scope>
    <source>
        <strain evidence="2">Pi057C3</strain>
    </source>
</reference>
<keyword evidence="3" id="KW-1185">Reference proteome</keyword>
<protein>
    <recommendedName>
        <fullName evidence="1">DUF4246 domain-containing protein</fullName>
    </recommendedName>
</protein>
<dbReference type="PANTHER" id="PTHR33119:SF1">
    <property type="entry name" value="FE2OG DIOXYGENASE DOMAIN-CONTAINING PROTEIN"/>
    <property type="match status" value="1"/>
</dbReference>
<evidence type="ECO:0000259" key="1">
    <source>
        <dbReference type="Pfam" id="PF14033"/>
    </source>
</evidence>
<proteinExistence type="predicted"/>